<evidence type="ECO:0000313" key="1">
    <source>
        <dbReference type="EnsemblMetazoa" id="AATE012887-PA.1"/>
    </source>
</evidence>
<organism evidence="1">
    <name type="scientific">Anopheles atroparvus</name>
    <name type="common">European mosquito</name>
    <dbReference type="NCBI Taxonomy" id="41427"/>
    <lineage>
        <taxon>Eukaryota</taxon>
        <taxon>Metazoa</taxon>
        <taxon>Ecdysozoa</taxon>
        <taxon>Arthropoda</taxon>
        <taxon>Hexapoda</taxon>
        <taxon>Insecta</taxon>
        <taxon>Pterygota</taxon>
        <taxon>Neoptera</taxon>
        <taxon>Endopterygota</taxon>
        <taxon>Diptera</taxon>
        <taxon>Nematocera</taxon>
        <taxon>Culicoidea</taxon>
        <taxon>Culicidae</taxon>
        <taxon>Anophelinae</taxon>
        <taxon>Anopheles</taxon>
    </lineage>
</organism>
<reference evidence="1" key="1">
    <citation type="submission" date="2022-08" db="UniProtKB">
        <authorList>
            <consortium name="EnsemblMetazoa"/>
        </authorList>
    </citation>
    <scope>IDENTIFICATION</scope>
    <source>
        <strain evidence="1">EBRO</strain>
    </source>
</reference>
<dbReference type="EnsemblMetazoa" id="AATE012887-RA">
    <property type="protein sequence ID" value="AATE012887-PA.1"/>
    <property type="gene ID" value="AATE012887"/>
</dbReference>
<name>A0A182J7L5_ANOAO</name>
<accession>A0A182J7L5</accession>
<dbReference type="AlphaFoldDB" id="A0A182J7L5"/>
<sequence length="169" mass="17567">MVKGQGPHHMPKSLITSAFTLSSSITGWSAGRDDGCTVRSLFARCRLGSWRTLDICMCMPPSSAFGSAWSSSAVPSISSLFSSPRASSSELATDFSFANRCFSVSWRVRVMHRFSRCRLTSCPSSALKPPSFGGPPVADGAALGAPTVAGSSFLTAGRPGPGFGSSCCG</sequence>
<protein>
    <submittedName>
        <fullName evidence="1">Uncharacterized protein</fullName>
    </submittedName>
</protein>
<proteinExistence type="predicted"/>
<dbReference type="VEuPathDB" id="VectorBase:AATE012887"/>